<dbReference type="AlphaFoldDB" id="A0AAV7LAF6"/>
<dbReference type="Proteomes" id="UP001066276">
    <property type="component" value="Chromosome 11"/>
</dbReference>
<gene>
    <name evidence="2" type="ORF">NDU88_001687</name>
</gene>
<evidence type="ECO:0000256" key="1">
    <source>
        <dbReference type="SAM" id="MobiDB-lite"/>
    </source>
</evidence>
<organism evidence="2 3">
    <name type="scientific">Pleurodeles waltl</name>
    <name type="common">Iberian ribbed newt</name>
    <dbReference type="NCBI Taxonomy" id="8319"/>
    <lineage>
        <taxon>Eukaryota</taxon>
        <taxon>Metazoa</taxon>
        <taxon>Chordata</taxon>
        <taxon>Craniata</taxon>
        <taxon>Vertebrata</taxon>
        <taxon>Euteleostomi</taxon>
        <taxon>Amphibia</taxon>
        <taxon>Batrachia</taxon>
        <taxon>Caudata</taxon>
        <taxon>Salamandroidea</taxon>
        <taxon>Salamandridae</taxon>
        <taxon>Pleurodelinae</taxon>
        <taxon>Pleurodeles</taxon>
    </lineage>
</organism>
<protein>
    <submittedName>
        <fullName evidence="2">Uncharacterized protein</fullName>
    </submittedName>
</protein>
<reference evidence="2" key="1">
    <citation type="journal article" date="2022" name="bioRxiv">
        <title>Sequencing and chromosome-scale assembly of the giantPleurodeles waltlgenome.</title>
        <authorList>
            <person name="Brown T."/>
            <person name="Elewa A."/>
            <person name="Iarovenko S."/>
            <person name="Subramanian E."/>
            <person name="Araus A.J."/>
            <person name="Petzold A."/>
            <person name="Susuki M."/>
            <person name="Suzuki K.-i.T."/>
            <person name="Hayashi T."/>
            <person name="Toyoda A."/>
            <person name="Oliveira C."/>
            <person name="Osipova E."/>
            <person name="Leigh N.D."/>
            <person name="Simon A."/>
            <person name="Yun M.H."/>
        </authorList>
    </citation>
    <scope>NUCLEOTIDE SEQUENCE</scope>
    <source>
        <strain evidence="2">20211129_DDA</strain>
        <tissue evidence="2">Liver</tissue>
    </source>
</reference>
<feature type="region of interest" description="Disordered" evidence="1">
    <location>
        <begin position="125"/>
        <end position="153"/>
    </location>
</feature>
<evidence type="ECO:0000313" key="2">
    <source>
        <dbReference type="EMBL" id="KAJ1088530.1"/>
    </source>
</evidence>
<name>A0AAV7LAF6_PLEWA</name>
<evidence type="ECO:0000313" key="3">
    <source>
        <dbReference type="Proteomes" id="UP001066276"/>
    </source>
</evidence>
<dbReference type="EMBL" id="JANPWB010000015">
    <property type="protein sequence ID" value="KAJ1088530.1"/>
    <property type="molecule type" value="Genomic_DNA"/>
</dbReference>
<accession>A0AAV7LAF6</accession>
<feature type="compositionally biased region" description="Basic and acidic residues" evidence="1">
    <location>
        <begin position="125"/>
        <end position="145"/>
    </location>
</feature>
<keyword evidence="3" id="KW-1185">Reference proteome</keyword>
<sequence>MYTPILDSAKDSEVQLATLSQPSSPVAMTPKIVSQNLNSNDEIIQRMVTRVVSVSNLSQQALGDIGESPEQSIRSIFETILVETRELKIAKTHKIAAINERMEKIEEGVAQLPGRLKEEEARISKLEDKDESMQQEVTQKEKLDTPSKINCGT</sequence>
<proteinExistence type="predicted"/>
<comment type="caution">
    <text evidence="2">The sequence shown here is derived from an EMBL/GenBank/DDBJ whole genome shotgun (WGS) entry which is preliminary data.</text>
</comment>